<feature type="compositionally biased region" description="Gly residues" evidence="7">
    <location>
        <begin position="1006"/>
        <end position="1017"/>
    </location>
</feature>
<feature type="region of interest" description="Disordered" evidence="7">
    <location>
        <begin position="961"/>
        <end position="987"/>
    </location>
</feature>
<feature type="compositionally biased region" description="Low complexity" evidence="7">
    <location>
        <begin position="820"/>
        <end position="833"/>
    </location>
</feature>
<dbReference type="CDD" id="cd12148">
    <property type="entry name" value="fungal_TF_MHR"/>
    <property type="match status" value="1"/>
</dbReference>
<dbReference type="PANTHER" id="PTHR47540">
    <property type="entry name" value="THIAMINE REPRESSIBLE GENES REGULATORY PROTEIN THI5"/>
    <property type="match status" value="1"/>
</dbReference>
<keyword evidence="8" id="KW-1133">Transmembrane helix</keyword>
<dbReference type="EMBL" id="WJXW01000001">
    <property type="protein sequence ID" value="KAF9741775.1"/>
    <property type="molecule type" value="Genomic_DNA"/>
</dbReference>
<comment type="caution">
    <text evidence="10">The sequence shown here is derived from an EMBL/GenBank/DDBJ whole genome shotgun (WGS) entry which is preliminary data.</text>
</comment>
<dbReference type="InterPro" id="IPR051711">
    <property type="entry name" value="Stress_Response_Reg"/>
</dbReference>
<evidence type="ECO:0000256" key="1">
    <source>
        <dbReference type="ARBA" id="ARBA00004123"/>
    </source>
</evidence>
<keyword evidence="3" id="KW-0805">Transcription regulation</keyword>
<keyword evidence="5" id="KW-0804">Transcription</keyword>
<dbReference type="OrthoDB" id="422427at2759"/>
<dbReference type="Proteomes" id="UP000756921">
    <property type="component" value="Unassembled WGS sequence"/>
</dbReference>
<dbReference type="GO" id="GO:0006351">
    <property type="term" value="P:DNA-templated transcription"/>
    <property type="evidence" value="ECO:0007669"/>
    <property type="project" value="InterPro"/>
</dbReference>
<dbReference type="GO" id="GO:0043565">
    <property type="term" value="F:sequence-specific DNA binding"/>
    <property type="evidence" value="ECO:0007669"/>
    <property type="project" value="TreeGrafter"/>
</dbReference>
<organism evidence="10 11">
    <name type="scientific">Paraphaeosphaeria minitans</name>
    <dbReference type="NCBI Taxonomy" id="565426"/>
    <lineage>
        <taxon>Eukaryota</taxon>
        <taxon>Fungi</taxon>
        <taxon>Dikarya</taxon>
        <taxon>Ascomycota</taxon>
        <taxon>Pezizomycotina</taxon>
        <taxon>Dothideomycetes</taxon>
        <taxon>Pleosporomycetidae</taxon>
        <taxon>Pleosporales</taxon>
        <taxon>Massarineae</taxon>
        <taxon>Didymosphaeriaceae</taxon>
        <taxon>Paraphaeosphaeria</taxon>
    </lineage>
</organism>
<gene>
    <name evidence="10" type="ORF">PMIN01_01314</name>
</gene>
<evidence type="ECO:0000256" key="3">
    <source>
        <dbReference type="ARBA" id="ARBA00023015"/>
    </source>
</evidence>
<keyword evidence="6" id="KW-0539">Nucleus</keyword>
<evidence type="ECO:0000313" key="10">
    <source>
        <dbReference type="EMBL" id="KAF9741775.1"/>
    </source>
</evidence>
<dbReference type="SMART" id="SM00906">
    <property type="entry name" value="Fungal_trans"/>
    <property type="match status" value="1"/>
</dbReference>
<feature type="region of interest" description="Disordered" evidence="7">
    <location>
        <begin position="190"/>
        <end position="225"/>
    </location>
</feature>
<evidence type="ECO:0000256" key="5">
    <source>
        <dbReference type="ARBA" id="ARBA00023163"/>
    </source>
</evidence>
<keyword evidence="4" id="KW-0238">DNA-binding</keyword>
<reference evidence="10" key="1">
    <citation type="journal article" date="2020" name="Mol. Plant Microbe Interact.">
        <title>Genome Sequence of the Biocontrol Agent Coniothyrium minitans strain Conio (IMI 134523).</title>
        <authorList>
            <person name="Patel D."/>
            <person name="Shittu T.A."/>
            <person name="Baroncelli R."/>
            <person name="Muthumeenakshi S."/>
            <person name="Osborne T.H."/>
            <person name="Janganan T.K."/>
            <person name="Sreenivasaprasad S."/>
        </authorList>
    </citation>
    <scope>NUCLEOTIDE SEQUENCE</scope>
    <source>
        <strain evidence="10">Conio</strain>
    </source>
</reference>
<feature type="region of interest" description="Disordered" evidence="7">
    <location>
        <begin position="1000"/>
        <end position="1030"/>
    </location>
</feature>
<dbReference type="InterPro" id="IPR007219">
    <property type="entry name" value="XnlR_reg_dom"/>
</dbReference>
<evidence type="ECO:0000256" key="4">
    <source>
        <dbReference type="ARBA" id="ARBA00023125"/>
    </source>
</evidence>
<feature type="region of interest" description="Disordered" evidence="7">
    <location>
        <begin position="813"/>
        <end position="833"/>
    </location>
</feature>
<comment type="subcellular location">
    <subcellularLocation>
        <location evidence="1">Nucleus</location>
    </subcellularLocation>
</comment>
<keyword evidence="8" id="KW-0812">Transmembrane</keyword>
<evidence type="ECO:0000313" key="11">
    <source>
        <dbReference type="Proteomes" id="UP000756921"/>
    </source>
</evidence>
<feature type="transmembrane region" description="Helical" evidence="8">
    <location>
        <begin position="659"/>
        <end position="683"/>
    </location>
</feature>
<proteinExistence type="predicted"/>
<feature type="region of interest" description="Disordered" evidence="7">
    <location>
        <begin position="1"/>
        <end position="56"/>
    </location>
</feature>
<dbReference type="AlphaFoldDB" id="A0A9P6KWT8"/>
<evidence type="ECO:0000256" key="2">
    <source>
        <dbReference type="ARBA" id="ARBA00022833"/>
    </source>
</evidence>
<sequence>MDASPSPAVDVHASDAARDAAAQFEQTPDADDQTSPINDDGEEQPHKTATGPMQKRRRVTRAWYVPACRLRLCSAVLTKPLPPTAMSVAARKSNATASNLAPIALYIAMVSPHHLRASDLFHAPHRCAFGNPDPECTYDQPSNRRRTAAPQYIEALETQLKRAKTILSLVFPTLDIGDASIDAHLQSGMLPHFPASHSRPQPVPEPPSAPRRHDPARPHDASDSHLESMVKATGNLDLDEDGNWDYHGHSSGLSFMRRIQQEYGDIIGGKAPSASLFKYRPPSQVLDSPNSAHPSPADSTVLPAGTDLPPKKIARTLCESALVDASAMLRVVHLPSFYKSLDRIYEITPENYGNAENTFLPLLYAVLALGSLFPKINNQELAGVEGAADEGYKYFRASRQLLDVTDCRDVTSLQAIVFMIQFLQSTAKLSTCYSYIGVALRSAIRMGMHRSFNVNFTPIEAETRKRLFWAIWRMDTYVGAMLGLPHFIEDEDVDQDYPTEVDDEYITATEILPMPEGKISIMHASNAHVKIVRILSKICKYVYPTKGTQSGGKHSVTYSVSYAKIREIEQSMQQWLDELPMALRPGGEAPTIILRVQQLLRMAFAHAQLLLYRPFLHYVSSSERSKASVDQRAFACASACISVSRNIIHISAEMKKRGLLVGAYWFSMYTTFFSIISILYFVLENPTSQTSRELFRDALEGKELLDYFAKRSLAADRCSETLNSIFDRLPESVKRGGAVAPTDNKKRRQASSPQSMHARPHALKQDSDFIAMGVRRASTFPETLPPNGKATLPLSQGHLSSLGIDRFNAATPGSDCFDQTPSLTPTSATPSSLGSYGLASGPHTRPGQPFAGSPLTTVADASGLNVDMNTLMFPSADPLAYPNQPMTTFEESHPQAYQFKHGSPIMAQLPPQYTGIDIKPSPASYTPSPMANVRTGSGRPDHEVQLLGPMPMYLMQGAQHRSFHPQPGVHGPPPPQIPGQNPTNMSFDEIFGGEEWAQTFMDPGLGLSGGPGYGGQPHFGAGAPSMGGWQ</sequence>
<keyword evidence="11" id="KW-1185">Reference proteome</keyword>
<protein>
    <submittedName>
        <fullName evidence="10">Activator of stress genes 4</fullName>
    </submittedName>
</protein>
<feature type="compositionally biased region" description="Basic and acidic residues" evidence="7">
    <location>
        <begin position="211"/>
        <end position="225"/>
    </location>
</feature>
<name>A0A9P6KWT8_9PLEO</name>
<accession>A0A9P6KWT8</accession>
<feature type="region of interest" description="Disordered" evidence="7">
    <location>
        <begin position="735"/>
        <end position="762"/>
    </location>
</feature>
<evidence type="ECO:0000256" key="6">
    <source>
        <dbReference type="ARBA" id="ARBA00023242"/>
    </source>
</evidence>
<feature type="domain" description="Xylanolytic transcriptional activator regulatory" evidence="9">
    <location>
        <begin position="432"/>
        <end position="504"/>
    </location>
</feature>
<evidence type="ECO:0000259" key="9">
    <source>
        <dbReference type="SMART" id="SM00906"/>
    </source>
</evidence>
<evidence type="ECO:0000256" key="8">
    <source>
        <dbReference type="SAM" id="Phobius"/>
    </source>
</evidence>
<dbReference type="GO" id="GO:0008270">
    <property type="term" value="F:zinc ion binding"/>
    <property type="evidence" value="ECO:0007669"/>
    <property type="project" value="InterPro"/>
</dbReference>
<keyword evidence="8" id="KW-0472">Membrane</keyword>
<dbReference type="GO" id="GO:0005634">
    <property type="term" value="C:nucleus"/>
    <property type="evidence" value="ECO:0007669"/>
    <property type="project" value="UniProtKB-SubCell"/>
</dbReference>
<dbReference type="Pfam" id="PF04082">
    <property type="entry name" value="Fungal_trans"/>
    <property type="match status" value="1"/>
</dbReference>
<evidence type="ECO:0000256" key="7">
    <source>
        <dbReference type="SAM" id="MobiDB-lite"/>
    </source>
</evidence>
<keyword evidence="2" id="KW-0862">Zinc</keyword>
<feature type="region of interest" description="Disordered" evidence="7">
    <location>
        <begin position="280"/>
        <end position="307"/>
    </location>
</feature>
<dbReference type="PANTHER" id="PTHR47540:SF1">
    <property type="entry name" value="ACTIVATOR OF STRESS GENES 1-RELATED"/>
    <property type="match status" value="1"/>
</dbReference>
<dbReference type="GO" id="GO:0045944">
    <property type="term" value="P:positive regulation of transcription by RNA polymerase II"/>
    <property type="evidence" value="ECO:0007669"/>
    <property type="project" value="TreeGrafter"/>
</dbReference>